<evidence type="ECO:0000313" key="3">
    <source>
        <dbReference type="Proteomes" id="UP000297982"/>
    </source>
</evidence>
<keyword evidence="3" id="KW-1185">Reference proteome</keyword>
<dbReference type="CDD" id="cd01948">
    <property type="entry name" value="EAL"/>
    <property type="match status" value="1"/>
</dbReference>
<dbReference type="RefSeq" id="WP_135327395.1">
    <property type="nucleotide sequence ID" value="NZ_SRJC01000001.1"/>
</dbReference>
<dbReference type="InterPro" id="IPR050706">
    <property type="entry name" value="Cyclic-di-GMP_PDE-like"/>
</dbReference>
<dbReference type="PROSITE" id="PS50883">
    <property type="entry name" value="EAL"/>
    <property type="match status" value="1"/>
</dbReference>
<dbReference type="SMART" id="SM00052">
    <property type="entry name" value="EAL"/>
    <property type="match status" value="1"/>
</dbReference>
<dbReference type="InterPro" id="IPR001633">
    <property type="entry name" value="EAL_dom"/>
</dbReference>
<dbReference type="SUPFAM" id="SSF141868">
    <property type="entry name" value="EAL domain-like"/>
    <property type="match status" value="1"/>
</dbReference>
<comment type="caution">
    <text evidence="2">The sequence shown here is derived from an EMBL/GenBank/DDBJ whole genome shotgun (WGS) entry which is preliminary data.</text>
</comment>
<feature type="domain" description="EAL" evidence="1">
    <location>
        <begin position="11"/>
        <end position="262"/>
    </location>
</feature>
<evidence type="ECO:0000313" key="2">
    <source>
        <dbReference type="EMBL" id="TGB05202.1"/>
    </source>
</evidence>
<dbReference type="AlphaFoldDB" id="A0A4Z0H448"/>
<dbReference type="InterPro" id="IPR035919">
    <property type="entry name" value="EAL_sf"/>
</dbReference>
<sequence length="343" mass="39578">MFVIGETKTATEHAKQQLLHWLNHRKLSMHFQPIVHTAQKTIQGYEALARFPRSDYISSPVELFQLADEMDQLFYLEKHTRELAIELIERYLNPHQKLWVNLSPNVIHDKAFTPGFTHSVIENTNLTARQIVFEITEQSAIKDLDSFKQLLNHYREQGFTVAIDDVGAGYSSLQAISEIKPDYLKVDRSLIMNIQHSSEKQFMLEALQHISSKMGSSLIAEGVETETEFAKLTAMGVEMMQGYYFAKPTYPPLEVPYHLLEPTDVNYKDDGVKLIVSSNLTFQDFYLWLSQYTGPIDRQLATIKTEKIQVSMPLQEVIRFAAYSNGSSPSKPVWRELLQWWRS</sequence>
<dbReference type="EMBL" id="SRJC01000001">
    <property type="protein sequence ID" value="TGB05202.1"/>
    <property type="molecule type" value="Genomic_DNA"/>
</dbReference>
<dbReference type="STRING" id="192814.GCA_900166575_02283"/>
<name>A0A4Z0H448_9BACI</name>
<dbReference type="PANTHER" id="PTHR33121:SF76">
    <property type="entry name" value="SIGNALING PROTEIN"/>
    <property type="match status" value="1"/>
</dbReference>
<dbReference type="Proteomes" id="UP000297982">
    <property type="component" value="Unassembled WGS sequence"/>
</dbReference>
<accession>A0A4Z0H448</accession>
<dbReference type="GO" id="GO:0071111">
    <property type="term" value="F:cyclic-guanylate-specific phosphodiesterase activity"/>
    <property type="evidence" value="ECO:0007669"/>
    <property type="project" value="InterPro"/>
</dbReference>
<gene>
    <name evidence="2" type="ORF">E4663_09495</name>
</gene>
<protein>
    <submittedName>
        <fullName evidence="2">EAL domain-containing protein</fullName>
    </submittedName>
</protein>
<reference evidence="2 3" key="1">
    <citation type="journal article" date="2003" name="Int. J. Syst. Evol. Microbiol.">
        <title>Halobacillus salinus sp. nov., isolated from a salt lake on the coast of the East Sea in Korea.</title>
        <authorList>
            <person name="Yoon J.H."/>
            <person name="Kang K.H."/>
            <person name="Park Y.H."/>
        </authorList>
    </citation>
    <scope>NUCLEOTIDE SEQUENCE [LARGE SCALE GENOMIC DNA]</scope>
    <source>
        <strain evidence="2 3">HSL-3</strain>
    </source>
</reference>
<organism evidence="2 3">
    <name type="scientific">Halobacillus salinus</name>
    <dbReference type="NCBI Taxonomy" id="192814"/>
    <lineage>
        <taxon>Bacteria</taxon>
        <taxon>Bacillati</taxon>
        <taxon>Bacillota</taxon>
        <taxon>Bacilli</taxon>
        <taxon>Bacillales</taxon>
        <taxon>Bacillaceae</taxon>
        <taxon>Halobacillus</taxon>
    </lineage>
</organism>
<dbReference type="PANTHER" id="PTHR33121">
    <property type="entry name" value="CYCLIC DI-GMP PHOSPHODIESTERASE PDEF"/>
    <property type="match status" value="1"/>
</dbReference>
<dbReference type="Gene3D" id="3.20.20.450">
    <property type="entry name" value="EAL domain"/>
    <property type="match status" value="1"/>
</dbReference>
<dbReference type="Pfam" id="PF00563">
    <property type="entry name" value="EAL"/>
    <property type="match status" value="1"/>
</dbReference>
<evidence type="ECO:0000259" key="1">
    <source>
        <dbReference type="PROSITE" id="PS50883"/>
    </source>
</evidence>
<proteinExistence type="predicted"/>